<gene>
    <name evidence="1" type="ORF">E6W39_22280</name>
</gene>
<comment type="caution">
    <text evidence="1">The sequence shown here is derived from an EMBL/GenBank/DDBJ whole genome shotgun (WGS) entry which is preliminary data.</text>
</comment>
<name>A0A540W648_9ACTN</name>
<dbReference type="RefSeq" id="WP_141635024.1">
    <property type="nucleotide sequence ID" value="NZ_VIGB01000003.1"/>
</dbReference>
<sequence length="76" mass="8330">MNAAFSPQPFDQAAALSELRTLGRRLDRQVTSRTGVTAPELDATLRLMRQLHTRVELSLSASLSSVVHRSLQARAA</sequence>
<dbReference type="Proteomes" id="UP000319103">
    <property type="component" value="Unassembled WGS sequence"/>
</dbReference>
<organism evidence="1 2">
    <name type="scientific">Kitasatospora acidiphila</name>
    <dbReference type="NCBI Taxonomy" id="2567942"/>
    <lineage>
        <taxon>Bacteria</taxon>
        <taxon>Bacillati</taxon>
        <taxon>Actinomycetota</taxon>
        <taxon>Actinomycetes</taxon>
        <taxon>Kitasatosporales</taxon>
        <taxon>Streptomycetaceae</taxon>
        <taxon>Kitasatospora</taxon>
    </lineage>
</organism>
<evidence type="ECO:0000313" key="1">
    <source>
        <dbReference type="EMBL" id="TQF04453.1"/>
    </source>
</evidence>
<dbReference type="AlphaFoldDB" id="A0A540W648"/>
<dbReference type="EMBL" id="VIGB01000003">
    <property type="protein sequence ID" value="TQF04453.1"/>
    <property type="molecule type" value="Genomic_DNA"/>
</dbReference>
<proteinExistence type="predicted"/>
<keyword evidence="2" id="KW-1185">Reference proteome</keyword>
<evidence type="ECO:0000313" key="2">
    <source>
        <dbReference type="Proteomes" id="UP000319103"/>
    </source>
</evidence>
<protein>
    <submittedName>
        <fullName evidence="1">Uncharacterized protein</fullName>
    </submittedName>
</protein>
<accession>A0A540W648</accession>
<reference evidence="1 2" key="1">
    <citation type="submission" date="2019-06" db="EMBL/GenBank/DDBJ databases">
        <title>Description of Kitasatospora acidophila sp. nov. isolated from pine grove soil, and reclassification of Streptomyces novaecaesareae to Kitasatospora novaeceasareae comb. nov.</title>
        <authorList>
            <person name="Kim M.J."/>
        </authorList>
    </citation>
    <scope>NUCLEOTIDE SEQUENCE [LARGE SCALE GENOMIC DNA]</scope>
    <source>
        <strain evidence="1 2">MMS16-CNU292</strain>
    </source>
</reference>